<protein>
    <recommendedName>
        <fullName evidence="3">N-acetyltransferase domain-containing protein</fullName>
    </recommendedName>
</protein>
<name>A0A0U5GTN0_9GAMM</name>
<feature type="domain" description="N-acetyltransferase" evidence="3">
    <location>
        <begin position="44"/>
        <end position="206"/>
    </location>
</feature>
<dbReference type="InterPro" id="IPR000182">
    <property type="entry name" value="GNAT_dom"/>
</dbReference>
<evidence type="ECO:0000313" key="5">
    <source>
        <dbReference type="Proteomes" id="UP000059419"/>
    </source>
</evidence>
<evidence type="ECO:0000313" key="4">
    <source>
        <dbReference type="EMBL" id="CUU26209.1"/>
    </source>
</evidence>
<dbReference type="CDD" id="cd04301">
    <property type="entry name" value="NAT_SF"/>
    <property type="match status" value="1"/>
</dbReference>
<geneLocation type="plasmid" evidence="5">
    <name>pEM01</name>
</geneLocation>
<dbReference type="Pfam" id="PF00583">
    <property type="entry name" value="Acetyltransf_1"/>
    <property type="match status" value="1"/>
</dbReference>
<dbReference type="GO" id="GO:0016747">
    <property type="term" value="F:acyltransferase activity, transferring groups other than amino-acyl groups"/>
    <property type="evidence" value="ECO:0007669"/>
    <property type="project" value="InterPro"/>
</dbReference>
<dbReference type="SUPFAM" id="SSF55729">
    <property type="entry name" value="Acyl-CoA N-acyltransferases (Nat)"/>
    <property type="match status" value="1"/>
</dbReference>
<dbReference type="KEGG" id="ege:EM595_p0513"/>
<evidence type="ECO:0000256" key="1">
    <source>
        <dbReference type="ARBA" id="ARBA00022679"/>
    </source>
</evidence>
<reference evidence="5" key="1">
    <citation type="submission" date="2015-11" db="EMBL/GenBank/DDBJ databases">
        <authorList>
            <person name="Blom J."/>
        </authorList>
    </citation>
    <scope>NUCLEOTIDE SEQUENCE [LARGE SCALE GENOMIC DNA]</scope>
    <source>
        <plasmid evidence="5">pEM01</plasmid>
    </source>
</reference>
<accession>A0A0U5GTN0</accession>
<dbReference type="AlphaFoldDB" id="A0A0U5GTN0"/>
<keyword evidence="5" id="KW-1185">Reference proteome</keyword>
<dbReference type="EMBL" id="LN907828">
    <property type="protein sequence ID" value="CUU26209.1"/>
    <property type="molecule type" value="Genomic_DNA"/>
</dbReference>
<dbReference type="Proteomes" id="UP000059419">
    <property type="component" value="Plasmid pEM01"/>
</dbReference>
<dbReference type="PANTHER" id="PTHR43420">
    <property type="entry name" value="ACETYLTRANSFERASE"/>
    <property type="match status" value="1"/>
</dbReference>
<evidence type="ECO:0000259" key="3">
    <source>
        <dbReference type="PROSITE" id="PS51186"/>
    </source>
</evidence>
<keyword evidence="2" id="KW-0012">Acyltransferase</keyword>
<sequence length="206" mass="23141">MCAAAEAHQRSRFARRTYYDAVAVNHPRQCLIDQAESQDNSMTHFIRRLDAADAAAFRQIRLAALQQHPEAFSAAWESEQQQPLDFFAQRLRNNAVFAGFNDNGDMQGVVGVARSEAAKIRHIASLWGVYLCPEARGCGLARALILNALHFAQTECQSVRLSVTASNTGVIRLYHSLGFKEWARDRHALNVNGTFYDEILMRLDCD</sequence>
<dbReference type="InterPro" id="IPR050680">
    <property type="entry name" value="YpeA/RimI_acetyltransf"/>
</dbReference>
<dbReference type="Gene3D" id="3.40.630.30">
    <property type="match status" value="1"/>
</dbReference>
<dbReference type="PROSITE" id="PS51186">
    <property type="entry name" value="GNAT"/>
    <property type="match status" value="1"/>
</dbReference>
<proteinExistence type="predicted"/>
<dbReference type="InterPro" id="IPR016181">
    <property type="entry name" value="Acyl_CoA_acyltransferase"/>
</dbReference>
<organism evidence="4 5">
    <name type="scientific">Duffyella gerundensis</name>
    <dbReference type="NCBI Taxonomy" id="1619313"/>
    <lineage>
        <taxon>Bacteria</taxon>
        <taxon>Pseudomonadati</taxon>
        <taxon>Pseudomonadota</taxon>
        <taxon>Gammaproteobacteria</taxon>
        <taxon>Enterobacterales</taxon>
        <taxon>Erwiniaceae</taxon>
        <taxon>Duffyella</taxon>
    </lineage>
</organism>
<keyword evidence="1" id="KW-0808">Transferase</keyword>
<evidence type="ECO:0000256" key="2">
    <source>
        <dbReference type="ARBA" id="ARBA00023315"/>
    </source>
</evidence>
<gene>
    <name evidence="4" type="ORF">EM595_p0513</name>
</gene>
<dbReference type="PATRIC" id="fig|1619313.3.peg.4143"/>